<dbReference type="EMBL" id="DS547099">
    <property type="protein sequence ID" value="EDR09672.1"/>
    <property type="molecule type" value="Genomic_DNA"/>
</dbReference>
<keyword evidence="2" id="KW-1185">Reference proteome</keyword>
<dbReference type="KEGG" id="lbc:LACBIDRAFT_318989"/>
<name>B0D7L5_LACBS</name>
<dbReference type="STRING" id="486041.B0D7L5"/>
<dbReference type="OrthoDB" id="249087at2759"/>
<organism evidence="2">
    <name type="scientific">Laccaria bicolor (strain S238N-H82 / ATCC MYA-4686)</name>
    <name type="common">Bicoloured deceiver</name>
    <name type="synonym">Laccaria laccata var. bicolor</name>
    <dbReference type="NCBI Taxonomy" id="486041"/>
    <lineage>
        <taxon>Eukaryota</taxon>
        <taxon>Fungi</taxon>
        <taxon>Dikarya</taxon>
        <taxon>Basidiomycota</taxon>
        <taxon>Agaricomycotina</taxon>
        <taxon>Agaricomycetes</taxon>
        <taxon>Agaricomycetidae</taxon>
        <taxon>Agaricales</taxon>
        <taxon>Agaricineae</taxon>
        <taxon>Hydnangiaceae</taxon>
        <taxon>Laccaria</taxon>
    </lineage>
</organism>
<dbReference type="SUPFAM" id="SSF54695">
    <property type="entry name" value="POZ domain"/>
    <property type="match status" value="1"/>
</dbReference>
<dbReference type="InParanoid" id="B0D7L5"/>
<dbReference type="GeneID" id="6075268"/>
<protein>
    <submittedName>
        <fullName evidence="1">Predicted protein</fullName>
    </submittedName>
</protein>
<sequence length="60" mass="6748">MADPTDVEMTQPSEVEPKDSDWVRLETTDGFTYLVKRKVALASGTMRNMLDPTSEVSIWA</sequence>
<dbReference type="InterPro" id="IPR011333">
    <property type="entry name" value="SKP1/BTB/POZ_sf"/>
</dbReference>
<dbReference type="Proteomes" id="UP000001194">
    <property type="component" value="Unassembled WGS sequence"/>
</dbReference>
<evidence type="ECO:0000313" key="1">
    <source>
        <dbReference type="EMBL" id="EDR09672.1"/>
    </source>
</evidence>
<dbReference type="AlphaFoldDB" id="B0D7L5"/>
<accession>B0D7L5</accession>
<gene>
    <name evidence="1" type="ORF">LACBIDRAFT_318989</name>
</gene>
<dbReference type="RefSeq" id="XP_001880021.1">
    <property type="nucleotide sequence ID" value="XM_001879986.1"/>
</dbReference>
<reference evidence="1 2" key="1">
    <citation type="journal article" date="2008" name="Nature">
        <title>The genome of Laccaria bicolor provides insights into mycorrhizal symbiosis.</title>
        <authorList>
            <person name="Martin F."/>
            <person name="Aerts A."/>
            <person name="Ahren D."/>
            <person name="Brun A."/>
            <person name="Danchin E.G.J."/>
            <person name="Duchaussoy F."/>
            <person name="Gibon J."/>
            <person name="Kohler A."/>
            <person name="Lindquist E."/>
            <person name="Pereda V."/>
            <person name="Salamov A."/>
            <person name="Shapiro H.J."/>
            <person name="Wuyts J."/>
            <person name="Blaudez D."/>
            <person name="Buee M."/>
            <person name="Brokstein P."/>
            <person name="Canbaeck B."/>
            <person name="Cohen D."/>
            <person name="Courty P.E."/>
            <person name="Coutinho P.M."/>
            <person name="Delaruelle C."/>
            <person name="Detter J.C."/>
            <person name="Deveau A."/>
            <person name="DiFazio S."/>
            <person name="Duplessis S."/>
            <person name="Fraissinet-Tachet L."/>
            <person name="Lucic E."/>
            <person name="Frey-Klett P."/>
            <person name="Fourrey C."/>
            <person name="Feussner I."/>
            <person name="Gay G."/>
            <person name="Grimwood J."/>
            <person name="Hoegger P.J."/>
            <person name="Jain P."/>
            <person name="Kilaru S."/>
            <person name="Labbe J."/>
            <person name="Lin Y.C."/>
            <person name="Legue V."/>
            <person name="Le Tacon F."/>
            <person name="Marmeisse R."/>
            <person name="Melayah D."/>
            <person name="Montanini B."/>
            <person name="Muratet M."/>
            <person name="Nehls U."/>
            <person name="Niculita-Hirzel H."/>
            <person name="Oudot-Le Secq M.P."/>
            <person name="Peter M."/>
            <person name="Quesneville H."/>
            <person name="Rajashekar B."/>
            <person name="Reich M."/>
            <person name="Rouhier N."/>
            <person name="Schmutz J."/>
            <person name="Yin T."/>
            <person name="Chalot M."/>
            <person name="Henrissat B."/>
            <person name="Kuees U."/>
            <person name="Lucas S."/>
            <person name="Van de Peer Y."/>
            <person name="Podila G.K."/>
            <person name="Polle A."/>
            <person name="Pukkila P.J."/>
            <person name="Richardson P.M."/>
            <person name="Rouze P."/>
            <person name="Sanders I.R."/>
            <person name="Stajich J.E."/>
            <person name="Tunlid A."/>
            <person name="Tuskan G."/>
            <person name="Grigoriev I.V."/>
        </authorList>
    </citation>
    <scope>NUCLEOTIDE SEQUENCE [LARGE SCALE GENOMIC DNA]</scope>
    <source>
        <strain evidence="2">S238N-H82 / ATCC MYA-4686</strain>
    </source>
</reference>
<dbReference type="Gene3D" id="3.30.710.10">
    <property type="entry name" value="Potassium Channel Kv1.1, Chain A"/>
    <property type="match status" value="1"/>
</dbReference>
<dbReference type="HOGENOM" id="CLU_2942151_0_0_1"/>
<evidence type="ECO:0000313" key="2">
    <source>
        <dbReference type="Proteomes" id="UP000001194"/>
    </source>
</evidence>
<proteinExistence type="predicted"/>